<dbReference type="EMBL" id="BARW01030655">
    <property type="protein sequence ID" value="GAJ08286.1"/>
    <property type="molecule type" value="Genomic_DNA"/>
</dbReference>
<dbReference type="AlphaFoldDB" id="X1V759"/>
<reference evidence="1" key="1">
    <citation type="journal article" date="2014" name="Front. Microbiol.">
        <title>High frequency of phylogenetically diverse reductive dehalogenase-homologous genes in deep subseafloor sedimentary metagenomes.</title>
        <authorList>
            <person name="Kawai M."/>
            <person name="Futagami T."/>
            <person name="Toyoda A."/>
            <person name="Takaki Y."/>
            <person name="Nishi S."/>
            <person name="Hori S."/>
            <person name="Arai W."/>
            <person name="Tsubouchi T."/>
            <person name="Morono Y."/>
            <person name="Uchiyama I."/>
            <person name="Ito T."/>
            <person name="Fujiyama A."/>
            <person name="Inagaki F."/>
            <person name="Takami H."/>
        </authorList>
    </citation>
    <scope>NUCLEOTIDE SEQUENCE</scope>
    <source>
        <strain evidence="1">Expedition CK06-06</strain>
    </source>
</reference>
<name>X1V759_9ZZZZ</name>
<proteinExistence type="predicted"/>
<feature type="non-terminal residue" evidence="1">
    <location>
        <position position="63"/>
    </location>
</feature>
<sequence>MNEPRRRMDGYGPEDMAIPSWVMLQKTGGSWAKSLGGKPGQFHNTGSDEIADELNIIEGRIQA</sequence>
<comment type="caution">
    <text evidence="1">The sequence shown here is derived from an EMBL/GenBank/DDBJ whole genome shotgun (WGS) entry which is preliminary data.</text>
</comment>
<protein>
    <submittedName>
        <fullName evidence="1">Uncharacterized protein</fullName>
    </submittedName>
</protein>
<accession>X1V759</accession>
<gene>
    <name evidence="1" type="ORF">S12H4_48957</name>
</gene>
<evidence type="ECO:0000313" key="1">
    <source>
        <dbReference type="EMBL" id="GAJ08286.1"/>
    </source>
</evidence>
<organism evidence="1">
    <name type="scientific">marine sediment metagenome</name>
    <dbReference type="NCBI Taxonomy" id="412755"/>
    <lineage>
        <taxon>unclassified sequences</taxon>
        <taxon>metagenomes</taxon>
        <taxon>ecological metagenomes</taxon>
    </lineage>
</organism>